<accession>A0A9W9PJB8</accession>
<comment type="caution">
    <text evidence="1">The sequence shown here is derived from an EMBL/GenBank/DDBJ whole genome shotgun (WGS) entry which is preliminary data.</text>
</comment>
<sequence length="73" mass="8099">MVSLAQPPSSSWWTTDLIETDWASTGRSTLFGVIAADDRSLAIDGRHACPGPIWYPLAYSDVLGLEQEYVWAR</sequence>
<reference evidence="1" key="1">
    <citation type="submission" date="2022-11" db="EMBL/GenBank/DDBJ databases">
        <authorList>
            <person name="Petersen C."/>
        </authorList>
    </citation>
    <scope>NUCLEOTIDE SEQUENCE</scope>
    <source>
        <strain evidence="1">IBT 19713</strain>
    </source>
</reference>
<dbReference type="Proteomes" id="UP001150941">
    <property type="component" value="Unassembled WGS sequence"/>
</dbReference>
<organism evidence="1 2">
    <name type="scientific">Penicillium chermesinum</name>
    <dbReference type="NCBI Taxonomy" id="63820"/>
    <lineage>
        <taxon>Eukaryota</taxon>
        <taxon>Fungi</taxon>
        <taxon>Dikarya</taxon>
        <taxon>Ascomycota</taxon>
        <taxon>Pezizomycotina</taxon>
        <taxon>Eurotiomycetes</taxon>
        <taxon>Eurotiomycetidae</taxon>
        <taxon>Eurotiales</taxon>
        <taxon>Aspergillaceae</taxon>
        <taxon>Penicillium</taxon>
    </lineage>
</organism>
<evidence type="ECO:0000313" key="1">
    <source>
        <dbReference type="EMBL" id="KAJ5247784.1"/>
    </source>
</evidence>
<dbReference type="EMBL" id="JAPQKS010000002">
    <property type="protein sequence ID" value="KAJ5247784.1"/>
    <property type="molecule type" value="Genomic_DNA"/>
</dbReference>
<name>A0A9W9PJB8_9EURO</name>
<dbReference type="AlphaFoldDB" id="A0A9W9PJB8"/>
<keyword evidence="2" id="KW-1185">Reference proteome</keyword>
<evidence type="ECO:0000313" key="2">
    <source>
        <dbReference type="Proteomes" id="UP001150941"/>
    </source>
</evidence>
<reference evidence="1" key="2">
    <citation type="journal article" date="2023" name="IMA Fungus">
        <title>Comparative genomic study of the Penicillium genus elucidates a diverse pangenome and 15 lateral gene transfer events.</title>
        <authorList>
            <person name="Petersen C."/>
            <person name="Sorensen T."/>
            <person name="Nielsen M.R."/>
            <person name="Sondergaard T.E."/>
            <person name="Sorensen J.L."/>
            <person name="Fitzpatrick D.A."/>
            <person name="Frisvad J.C."/>
            <person name="Nielsen K.L."/>
        </authorList>
    </citation>
    <scope>NUCLEOTIDE SEQUENCE</scope>
    <source>
        <strain evidence="1">IBT 19713</strain>
    </source>
</reference>
<gene>
    <name evidence="1" type="ORF">N7468_002767</name>
</gene>
<dbReference type="RefSeq" id="XP_058335205.1">
    <property type="nucleotide sequence ID" value="XM_058472064.1"/>
</dbReference>
<protein>
    <submittedName>
        <fullName evidence="1">Uncharacterized protein</fullName>
    </submittedName>
</protein>
<proteinExistence type="predicted"/>
<dbReference type="GeneID" id="83199367"/>